<evidence type="ECO:0000313" key="3">
    <source>
        <dbReference type="Proteomes" id="UP001198182"/>
    </source>
</evidence>
<protein>
    <submittedName>
        <fullName evidence="2">Uncharacterized protein</fullName>
    </submittedName>
</protein>
<dbReference type="RefSeq" id="WP_308454228.1">
    <property type="nucleotide sequence ID" value="NZ_JAJEQR010000036.1"/>
</dbReference>
<feature type="transmembrane region" description="Helical" evidence="1">
    <location>
        <begin position="12"/>
        <end position="38"/>
    </location>
</feature>
<keyword evidence="1" id="KW-0812">Transmembrane</keyword>
<dbReference type="Proteomes" id="UP001198182">
    <property type="component" value="Unassembled WGS sequence"/>
</dbReference>
<evidence type="ECO:0000256" key="1">
    <source>
        <dbReference type="SAM" id="Phobius"/>
    </source>
</evidence>
<sequence>MNLFGSKVLKTALILLHRVSAVIMLIYGGIGILAELLNPPVFENLLVKLHVSLNYDELWIIGWINLAFFIVTGLAKKYFFGEQM</sequence>
<comment type="caution">
    <text evidence="2">The sequence shown here is derived from an EMBL/GenBank/DDBJ whole genome shotgun (WGS) entry which is preliminary data.</text>
</comment>
<accession>A0AAE3ED96</accession>
<name>A0AAE3ED96_9FIRM</name>
<keyword evidence="1" id="KW-0472">Membrane</keyword>
<dbReference type="AlphaFoldDB" id="A0AAE3ED96"/>
<feature type="transmembrane region" description="Helical" evidence="1">
    <location>
        <begin position="58"/>
        <end position="75"/>
    </location>
</feature>
<keyword evidence="3" id="KW-1185">Reference proteome</keyword>
<evidence type="ECO:0000313" key="2">
    <source>
        <dbReference type="EMBL" id="MCC2231710.1"/>
    </source>
</evidence>
<proteinExistence type="predicted"/>
<organism evidence="2 3">
    <name type="scientific">Hominifimenecus microfluidus</name>
    <dbReference type="NCBI Taxonomy" id="2885348"/>
    <lineage>
        <taxon>Bacteria</taxon>
        <taxon>Bacillati</taxon>
        <taxon>Bacillota</taxon>
        <taxon>Clostridia</taxon>
        <taxon>Lachnospirales</taxon>
        <taxon>Lachnospiraceae</taxon>
        <taxon>Hominifimenecus</taxon>
    </lineage>
</organism>
<keyword evidence="1" id="KW-1133">Transmembrane helix</keyword>
<reference evidence="2" key="1">
    <citation type="submission" date="2021-10" db="EMBL/GenBank/DDBJ databases">
        <title>Anaerobic single-cell dispensing facilitates the cultivation of human gut bacteria.</title>
        <authorList>
            <person name="Afrizal A."/>
        </authorList>
    </citation>
    <scope>NUCLEOTIDE SEQUENCE</scope>
    <source>
        <strain evidence="2">CLA-AA-H215</strain>
    </source>
</reference>
<gene>
    <name evidence="2" type="ORF">LKD81_11995</name>
</gene>
<dbReference type="EMBL" id="JAJEQR010000036">
    <property type="protein sequence ID" value="MCC2231710.1"/>
    <property type="molecule type" value="Genomic_DNA"/>
</dbReference>